<protein>
    <submittedName>
        <fullName evidence="2">Purine-nucleoside phosphorylase</fullName>
    </submittedName>
</protein>
<accession>A0A2H0NBI4</accession>
<gene>
    <name evidence="2" type="ORF">COV54_02885</name>
</gene>
<dbReference type="Proteomes" id="UP000228867">
    <property type="component" value="Unassembled WGS sequence"/>
</dbReference>
<name>A0A2H0NBI4_9BACT</name>
<feature type="region of interest" description="Disordered" evidence="1">
    <location>
        <begin position="50"/>
        <end position="69"/>
    </location>
</feature>
<dbReference type="Pfam" id="PF04463">
    <property type="entry name" value="2-thiour_desulf"/>
    <property type="match status" value="1"/>
</dbReference>
<dbReference type="AlphaFoldDB" id="A0A2H0NBI4"/>
<dbReference type="InterPro" id="IPR007553">
    <property type="entry name" value="2-thiour_desulf"/>
</dbReference>
<sequence length="69" mass="7770">MTKRKMILCSACLLGIKSRYDNKTKPNKKVIRLSKKEIFIPVCPEQLGGLPTPREQAEQRGNKVITKSG</sequence>
<reference evidence="2 3" key="1">
    <citation type="submission" date="2017-09" db="EMBL/GenBank/DDBJ databases">
        <title>Depth-based differentiation of microbial function through sediment-hosted aquifers and enrichment of novel symbionts in the deep terrestrial subsurface.</title>
        <authorList>
            <person name="Probst A.J."/>
            <person name="Ladd B."/>
            <person name="Jarett J.K."/>
            <person name="Geller-Mcgrath D.E."/>
            <person name="Sieber C.M."/>
            <person name="Emerson J.B."/>
            <person name="Anantharaman K."/>
            <person name="Thomas B.C."/>
            <person name="Malmstrom R."/>
            <person name="Stieglmeier M."/>
            <person name="Klingl A."/>
            <person name="Woyke T."/>
            <person name="Ryan C.M."/>
            <person name="Banfield J.F."/>
        </authorList>
    </citation>
    <scope>NUCLEOTIDE SEQUENCE [LARGE SCALE GENOMIC DNA]</scope>
    <source>
        <strain evidence="2">CG11_big_fil_rev_8_21_14_0_20_38_23</strain>
    </source>
</reference>
<dbReference type="PANTHER" id="PTHR30087:SF1">
    <property type="entry name" value="HYPOTHETICAL CYTOSOLIC PROTEIN"/>
    <property type="match status" value="1"/>
</dbReference>
<evidence type="ECO:0000313" key="3">
    <source>
        <dbReference type="Proteomes" id="UP000228867"/>
    </source>
</evidence>
<organism evidence="2 3">
    <name type="scientific">Candidatus Jorgensenbacteria bacterium CG11_big_fil_rev_8_21_14_0_20_38_23</name>
    <dbReference type="NCBI Taxonomy" id="1974594"/>
    <lineage>
        <taxon>Bacteria</taxon>
        <taxon>Candidatus Joergenseniibacteriota</taxon>
    </lineage>
</organism>
<comment type="caution">
    <text evidence="2">The sequence shown here is derived from an EMBL/GenBank/DDBJ whole genome shotgun (WGS) entry which is preliminary data.</text>
</comment>
<feature type="non-terminal residue" evidence="2">
    <location>
        <position position="69"/>
    </location>
</feature>
<proteinExistence type="predicted"/>
<evidence type="ECO:0000256" key="1">
    <source>
        <dbReference type="SAM" id="MobiDB-lite"/>
    </source>
</evidence>
<evidence type="ECO:0000313" key="2">
    <source>
        <dbReference type="EMBL" id="PIR06241.1"/>
    </source>
</evidence>
<dbReference type="PANTHER" id="PTHR30087">
    <property type="entry name" value="INNER MEMBRANE PROTEIN"/>
    <property type="match status" value="1"/>
</dbReference>
<dbReference type="EMBL" id="PCWR01000061">
    <property type="protein sequence ID" value="PIR06241.1"/>
    <property type="molecule type" value="Genomic_DNA"/>
</dbReference>